<keyword evidence="7" id="KW-1185">Reference proteome</keyword>
<dbReference type="InterPro" id="IPR004147">
    <property type="entry name" value="ABC1_dom"/>
</dbReference>
<organism evidence="6 7">
    <name type="scientific">Actinomadura fibrosa</name>
    <dbReference type="NCBI Taxonomy" id="111802"/>
    <lineage>
        <taxon>Bacteria</taxon>
        <taxon>Bacillati</taxon>
        <taxon>Actinomycetota</taxon>
        <taxon>Actinomycetes</taxon>
        <taxon>Streptosporangiales</taxon>
        <taxon>Thermomonosporaceae</taxon>
        <taxon>Actinomadura</taxon>
    </lineage>
</organism>
<dbReference type="Pfam" id="PF03109">
    <property type="entry name" value="ABC1"/>
    <property type="match status" value="1"/>
</dbReference>
<dbReference type="EMBL" id="JBHTGP010000001">
    <property type="protein sequence ID" value="MFD0683078.1"/>
    <property type="molecule type" value="Genomic_DNA"/>
</dbReference>
<evidence type="ECO:0000256" key="3">
    <source>
        <dbReference type="ARBA" id="ARBA00022741"/>
    </source>
</evidence>
<dbReference type="Proteomes" id="UP001597063">
    <property type="component" value="Unassembled WGS sequence"/>
</dbReference>
<dbReference type="InterPro" id="IPR034646">
    <property type="entry name" value="ADCK3_dom"/>
</dbReference>
<evidence type="ECO:0000256" key="1">
    <source>
        <dbReference type="ARBA" id="ARBA00009670"/>
    </source>
</evidence>
<comment type="similarity">
    <text evidence="1">Belongs to the protein kinase superfamily. ADCK protein kinase family.</text>
</comment>
<keyword evidence="2" id="KW-0808">Transferase</keyword>
<dbReference type="CDD" id="cd13970">
    <property type="entry name" value="ABC1_ADCK3"/>
    <property type="match status" value="1"/>
</dbReference>
<evidence type="ECO:0000313" key="7">
    <source>
        <dbReference type="Proteomes" id="UP001597063"/>
    </source>
</evidence>
<dbReference type="InterPro" id="IPR011009">
    <property type="entry name" value="Kinase-like_dom_sf"/>
</dbReference>
<keyword evidence="6" id="KW-0418">Kinase</keyword>
<evidence type="ECO:0000313" key="6">
    <source>
        <dbReference type="EMBL" id="MFD0683078.1"/>
    </source>
</evidence>
<protein>
    <submittedName>
        <fullName evidence="6">ABC1 kinase family protein</fullName>
    </submittedName>
</protein>
<keyword evidence="4" id="KW-0067">ATP-binding</keyword>
<evidence type="ECO:0000256" key="2">
    <source>
        <dbReference type="ARBA" id="ARBA00022679"/>
    </source>
</evidence>
<dbReference type="GO" id="GO:0016301">
    <property type="term" value="F:kinase activity"/>
    <property type="evidence" value="ECO:0007669"/>
    <property type="project" value="UniProtKB-KW"/>
</dbReference>
<proteinExistence type="inferred from homology"/>
<reference evidence="7" key="1">
    <citation type="journal article" date="2019" name="Int. J. Syst. Evol. Microbiol.">
        <title>The Global Catalogue of Microorganisms (GCM) 10K type strain sequencing project: providing services to taxonomists for standard genome sequencing and annotation.</title>
        <authorList>
            <consortium name="The Broad Institute Genomics Platform"/>
            <consortium name="The Broad Institute Genome Sequencing Center for Infectious Disease"/>
            <person name="Wu L."/>
            <person name="Ma J."/>
        </authorList>
    </citation>
    <scope>NUCLEOTIDE SEQUENCE [LARGE SCALE GENOMIC DNA]</scope>
    <source>
        <strain evidence="7">JCM 9371</strain>
    </source>
</reference>
<gene>
    <name evidence="6" type="ORF">ACFQZM_01105</name>
</gene>
<dbReference type="RefSeq" id="WP_242619372.1">
    <property type="nucleotide sequence ID" value="NZ_CAACUY010000075.1"/>
</dbReference>
<dbReference type="SUPFAM" id="SSF56112">
    <property type="entry name" value="Protein kinase-like (PK-like)"/>
    <property type="match status" value="1"/>
</dbReference>
<dbReference type="PANTHER" id="PTHR43851:SF3">
    <property type="entry name" value="COENZYME Q8"/>
    <property type="match status" value="1"/>
</dbReference>
<evidence type="ECO:0000256" key="4">
    <source>
        <dbReference type="ARBA" id="ARBA00022840"/>
    </source>
</evidence>
<keyword evidence="3" id="KW-0547">Nucleotide-binding</keyword>
<evidence type="ECO:0000259" key="5">
    <source>
        <dbReference type="Pfam" id="PF03109"/>
    </source>
</evidence>
<feature type="domain" description="ABC1 atypical kinase-like" evidence="5">
    <location>
        <begin position="93"/>
        <end position="314"/>
    </location>
</feature>
<comment type="caution">
    <text evidence="6">The sequence shown here is derived from an EMBL/GenBank/DDBJ whole genome shotgun (WGS) entry which is preliminary data.</text>
</comment>
<name>A0ABW2XCW3_9ACTN</name>
<sequence>MSDLPRRAVTRSAKLASLPLGFAGRTALGVGKRTFGRPAEAVAMEIQTRTAEQLFKVLGELKGGAMKLGQMLSIFEAALPPEIAGPYRATLTKLQEAAPPLPASTVHKVLAGALGEDWRDSFASFDDRPAAAASIGQVHRAVWHDGRAVAVKVQYPGAGKALISDFNQLARLGRLFGVLMPGLDVKSMLAELKERVVEELDYTIEAESQTVIRDAYAGDPDFFIPEVIAQSGDVLVTEWMDGTPLSKIISEGDQETRNHVALLYCRFLLSGPKRSGMLHGDPHPGNFRLLEDGRLGVLDFGAVDRIPGGFQQRLGLLLRIGTMAGIDEIEDALRQEDFIREGVEVDAESLQAFLAPITEPFVTETFKFNREWLRDMAARVTDLRPTNVVRQLNLPPEYVIIHRVLSAGTGVLCQLECEIPARAESLKWVPGFADDEDGELVTG</sequence>
<dbReference type="InterPro" id="IPR051409">
    <property type="entry name" value="Atypical_kinase_ADCK"/>
</dbReference>
<accession>A0ABW2XCW3</accession>
<dbReference type="PANTHER" id="PTHR43851">
    <property type="match status" value="1"/>
</dbReference>